<dbReference type="OrthoDB" id="1494599at2"/>
<dbReference type="SUPFAM" id="SSF54001">
    <property type="entry name" value="Cysteine proteinases"/>
    <property type="match status" value="1"/>
</dbReference>
<evidence type="ECO:0000259" key="8">
    <source>
        <dbReference type="PROSITE" id="PS51935"/>
    </source>
</evidence>
<evidence type="ECO:0000313" key="10">
    <source>
        <dbReference type="Proteomes" id="UP000272412"/>
    </source>
</evidence>
<dbReference type="Pfam" id="PF14464">
    <property type="entry name" value="Prok-JAB"/>
    <property type="match status" value="1"/>
</dbReference>
<dbReference type="InterPro" id="IPR038765">
    <property type="entry name" value="Papain-like_cys_pep_sf"/>
</dbReference>
<comment type="similarity">
    <text evidence="1">Belongs to the peptidase C40 family.</text>
</comment>
<proteinExistence type="inferred from homology"/>
<sequence length="250" mass="27862">MKLTKKITAEILNAAEKAKPREMCGFIVQGGRKPVFIQAENLAENPDEFFEISPESFIAAEEAGEILAVVHSHPNDEPYLSGADRQIHAGQSYPWVLVTQGRLKTFRACRHLRGRVFDYGNADCYTVIRDAYGLMGIDLADYPRRDIETDAAADMFVNNMADIGFKRLPDGLKNLQAGDVVLTALGGNANHAALYLGNGEILHHAYNQLSRREPFGNFWQSAAHSVWRHTDFEPAMMEAVFNDLEHAEGL</sequence>
<evidence type="ECO:0000256" key="4">
    <source>
        <dbReference type="ARBA" id="ARBA00022801"/>
    </source>
</evidence>
<evidence type="ECO:0000256" key="2">
    <source>
        <dbReference type="ARBA" id="ARBA00022670"/>
    </source>
</evidence>
<dbReference type="InterPro" id="IPR028090">
    <property type="entry name" value="JAB_dom_prok"/>
</dbReference>
<feature type="domain" description="NlpC/P60" evidence="8">
    <location>
        <begin position="73"/>
        <end position="230"/>
    </location>
</feature>
<dbReference type="PANTHER" id="PTHR34858">
    <property type="entry name" value="CYSO-CYSTEINE PEPTIDASE"/>
    <property type="match status" value="1"/>
</dbReference>
<comment type="caution">
    <text evidence="9">The sequence shown here is derived from an EMBL/GenBank/DDBJ whole genome shotgun (WGS) entry which is preliminary data.</text>
</comment>
<evidence type="ECO:0000313" key="9">
    <source>
        <dbReference type="EMBL" id="RPD89416.1"/>
    </source>
</evidence>
<keyword evidence="7" id="KW-0482">Metalloprotease</keyword>
<dbReference type="AlphaFoldDB" id="A0A3N4N771"/>
<keyword evidence="5" id="KW-0788">Thiol protease</keyword>
<keyword evidence="2" id="KW-0645">Protease</keyword>
<dbReference type="InterPro" id="IPR000064">
    <property type="entry name" value="NLP_P60_dom"/>
</dbReference>
<dbReference type="GO" id="GO:0008270">
    <property type="term" value="F:zinc ion binding"/>
    <property type="evidence" value="ECO:0007669"/>
    <property type="project" value="TreeGrafter"/>
</dbReference>
<evidence type="ECO:0000256" key="1">
    <source>
        <dbReference type="ARBA" id="ARBA00007074"/>
    </source>
</evidence>
<dbReference type="SMART" id="SM00232">
    <property type="entry name" value="JAB_MPN"/>
    <property type="match status" value="1"/>
</dbReference>
<dbReference type="Pfam" id="PF00877">
    <property type="entry name" value="NLPC_P60"/>
    <property type="match status" value="1"/>
</dbReference>
<protein>
    <submittedName>
        <fullName evidence="9">Alkaline phosphatase</fullName>
    </submittedName>
</protein>
<evidence type="ECO:0000256" key="6">
    <source>
        <dbReference type="ARBA" id="ARBA00022833"/>
    </source>
</evidence>
<dbReference type="InterPro" id="IPR051929">
    <property type="entry name" value="VirAsm_ModProt"/>
</dbReference>
<dbReference type="GO" id="GO:0008235">
    <property type="term" value="F:metalloexopeptidase activity"/>
    <property type="evidence" value="ECO:0007669"/>
    <property type="project" value="TreeGrafter"/>
</dbReference>
<dbReference type="EMBL" id="RPFL01000007">
    <property type="protein sequence ID" value="RPD89416.1"/>
    <property type="molecule type" value="Genomic_DNA"/>
</dbReference>
<dbReference type="Gene3D" id="3.40.140.10">
    <property type="entry name" value="Cytidine Deaminase, domain 2"/>
    <property type="match status" value="1"/>
</dbReference>
<organism evidence="9 10">
    <name type="scientific">Neisseria weixii</name>
    <dbReference type="NCBI Taxonomy" id="1853276"/>
    <lineage>
        <taxon>Bacteria</taxon>
        <taxon>Pseudomonadati</taxon>
        <taxon>Pseudomonadota</taxon>
        <taxon>Betaproteobacteria</taxon>
        <taxon>Neisseriales</taxon>
        <taxon>Neisseriaceae</taxon>
        <taxon>Neisseria</taxon>
    </lineage>
</organism>
<evidence type="ECO:0000256" key="7">
    <source>
        <dbReference type="ARBA" id="ARBA00023049"/>
    </source>
</evidence>
<dbReference type="InterPro" id="IPR000555">
    <property type="entry name" value="JAMM/MPN+_dom"/>
</dbReference>
<reference evidence="9 10" key="1">
    <citation type="submission" date="2018-11" db="EMBL/GenBank/DDBJ databases">
        <title>Neisseria weixii sp. nov. isolated from the rectal contents of plateau pika (Ochotona cruzoniae).</title>
        <authorList>
            <person name="Zhang G."/>
        </authorList>
    </citation>
    <scope>NUCLEOTIDE SEQUENCE [LARGE SCALE GENOMIC DNA]</scope>
    <source>
        <strain evidence="9 10">10009</strain>
    </source>
</reference>
<dbReference type="GO" id="GO:0008234">
    <property type="term" value="F:cysteine-type peptidase activity"/>
    <property type="evidence" value="ECO:0007669"/>
    <property type="project" value="UniProtKB-KW"/>
</dbReference>
<keyword evidence="10" id="KW-1185">Reference proteome</keyword>
<accession>A0A3N4N771</accession>
<keyword evidence="6" id="KW-0862">Zinc</keyword>
<keyword evidence="3" id="KW-0479">Metal-binding</keyword>
<dbReference type="Proteomes" id="UP000272412">
    <property type="component" value="Unassembled WGS sequence"/>
</dbReference>
<evidence type="ECO:0000256" key="5">
    <source>
        <dbReference type="ARBA" id="ARBA00022807"/>
    </source>
</evidence>
<dbReference type="PROSITE" id="PS51935">
    <property type="entry name" value="NLPC_P60"/>
    <property type="match status" value="1"/>
</dbReference>
<dbReference type="GO" id="GO:0006508">
    <property type="term" value="P:proteolysis"/>
    <property type="evidence" value="ECO:0007669"/>
    <property type="project" value="UniProtKB-KW"/>
</dbReference>
<dbReference type="PANTHER" id="PTHR34858:SF1">
    <property type="entry name" value="CYSO-CYSTEINE PEPTIDASE"/>
    <property type="match status" value="1"/>
</dbReference>
<dbReference type="CDD" id="cd08073">
    <property type="entry name" value="MPN_NLPC_P60"/>
    <property type="match status" value="1"/>
</dbReference>
<gene>
    <name evidence="9" type="ORF">EGK74_04135</name>
</gene>
<dbReference type="RefSeq" id="WP_123804558.1">
    <property type="nucleotide sequence ID" value="NZ_RPFL01000007.1"/>
</dbReference>
<evidence type="ECO:0000256" key="3">
    <source>
        <dbReference type="ARBA" id="ARBA00022723"/>
    </source>
</evidence>
<name>A0A3N4N771_9NEIS</name>
<keyword evidence="4" id="KW-0378">Hydrolase</keyword>
<dbReference type="SUPFAM" id="SSF102712">
    <property type="entry name" value="JAB1/MPN domain"/>
    <property type="match status" value="1"/>
</dbReference>